<dbReference type="EMBL" id="BART01014705">
    <property type="protein sequence ID" value="GAG76480.1"/>
    <property type="molecule type" value="Genomic_DNA"/>
</dbReference>
<evidence type="ECO:0000313" key="1">
    <source>
        <dbReference type="EMBL" id="GAG76480.1"/>
    </source>
</evidence>
<proteinExistence type="predicted"/>
<accession>X1A357</accession>
<sequence length="109" mass="13460">MDKVWWHTYFRFQGYDFKIRDYKFESWTIEANCDEKYIIKESVNYPKDKNDIIFKKIDEDSRLYKISLLIKSKIKKAAKLLIPYFKDKYLDDSKIESYYIYNTYTKLDS</sequence>
<reference evidence="1" key="1">
    <citation type="journal article" date="2014" name="Front. Microbiol.">
        <title>High frequency of phylogenetically diverse reductive dehalogenase-homologous genes in deep subseafloor sedimentary metagenomes.</title>
        <authorList>
            <person name="Kawai M."/>
            <person name="Futagami T."/>
            <person name="Toyoda A."/>
            <person name="Takaki Y."/>
            <person name="Nishi S."/>
            <person name="Hori S."/>
            <person name="Arai W."/>
            <person name="Tsubouchi T."/>
            <person name="Morono Y."/>
            <person name="Uchiyama I."/>
            <person name="Ito T."/>
            <person name="Fujiyama A."/>
            <person name="Inagaki F."/>
            <person name="Takami H."/>
        </authorList>
    </citation>
    <scope>NUCLEOTIDE SEQUENCE</scope>
    <source>
        <strain evidence="1">Expedition CK06-06</strain>
    </source>
</reference>
<feature type="non-terminal residue" evidence="1">
    <location>
        <position position="109"/>
    </location>
</feature>
<protein>
    <submittedName>
        <fullName evidence="1">Uncharacterized protein</fullName>
    </submittedName>
</protein>
<gene>
    <name evidence="1" type="ORF">S01H4_29107</name>
</gene>
<comment type="caution">
    <text evidence="1">The sequence shown here is derived from an EMBL/GenBank/DDBJ whole genome shotgun (WGS) entry which is preliminary data.</text>
</comment>
<name>X1A357_9ZZZZ</name>
<organism evidence="1">
    <name type="scientific">marine sediment metagenome</name>
    <dbReference type="NCBI Taxonomy" id="412755"/>
    <lineage>
        <taxon>unclassified sequences</taxon>
        <taxon>metagenomes</taxon>
        <taxon>ecological metagenomes</taxon>
    </lineage>
</organism>
<dbReference type="AlphaFoldDB" id="X1A357"/>